<protein>
    <submittedName>
        <fullName evidence="3">Reverse transcriptase domain-containing protein</fullName>
    </submittedName>
</protein>
<feature type="region of interest" description="Disordered" evidence="1">
    <location>
        <begin position="145"/>
        <end position="170"/>
    </location>
</feature>
<name>A0A0N4ZMC4_PARTI</name>
<evidence type="ECO:0000256" key="1">
    <source>
        <dbReference type="SAM" id="MobiDB-lite"/>
    </source>
</evidence>
<accession>A0A0N4ZMC4</accession>
<evidence type="ECO:0000313" key="3">
    <source>
        <dbReference type="WBParaSite" id="PTRK_0000969300.1"/>
    </source>
</evidence>
<proteinExistence type="predicted"/>
<organism evidence="2 3">
    <name type="scientific">Parastrongyloides trichosuri</name>
    <name type="common">Possum-specific nematode worm</name>
    <dbReference type="NCBI Taxonomy" id="131310"/>
    <lineage>
        <taxon>Eukaryota</taxon>
        <taxon>Metazoa</taxon>
        <taxon>Ecdysozoa</taxon>
        <taxon>Nematoda</taxon>
        <taxon>Chromadorea</taxon>
        <taxon>Rhabditida</taxon>
        <taxon>Tylenchina</taxon>
        <taxon>Panagrolaimomorpha</taxon>
        <taxon>Strongyloidoidea</taxon>
        <taxon>Strongyloididae</taxon>
        <taxon>Parastrongyloides</taxon>
    </lineage>
</organism>
<reference evidence="3" key="1">
    <citation type="submission" date="2017-02" db="UniProtKB">
        <authorList>
            <consortium name="WormBaseParasite"/>
        </authorList>
    </citation>
    <scope>IDENTIFICATION</scope>
</reference>
<dbReference type="WBParaSite" id="PTRK_0000969300.1">
    <property type="protein sequence ID" value="PTRK_0000969300.1"/>
    <property type="gene ID" value="PTRK_0000969300"/>
</dbReference>
<sequence length="170" mass="18947">MVPEQELTIILSFYQIPTSSDVTNLQNITSPETEEVPNINNTLPIDKIMEESHFSPSTISSSTAIFTFNDIETSPIKDTIKGVPSLPRNPPPDIIPETSSSFKILRDNFESKIHTHTNNKAQVQGIKTYSKKMSTAARLVQEATVSEKKWSSQPERVVEGTPPKPVSFFD</sequence>
<evidence type="ECO:0000313" key="2">
    <source>
        <dbReference type="Proteomes" id="UP000038045"/>
    </source>
</evidence>
<dbReference type="Proteomes" id="UP000038045">
    <property type="component" value="Unplaced"/>
</dbReference>
<dbReference type="AlphaFoldDB" id="A0A0N4ZMC4"/>
<keyword evidence="2" id="KW-1185">Reference proteome</keyword>